<keyword evidence="4" id="KW-1185">Reference proteome</keyword>
<name>A0ABX5M6C1_9PROT</name>
<gene>
    <name evidence="3" type="ORF">C8R14_11643</name>
</gene>
<evidence type="ECO:0000256" key="1">
    <source>
        <dbReference type="ARBA" id="ARBA00010645"/>
    </source>
</evidence>
<accession>A0ABX5M6C1</accession>
<reference evidence="3 4" key="1">
    <citation type="submission" date="2018-04" db="EMBL/GenBank/DDBJ databases">
        <title>Active sludge and wastewater microbial communities from Klosterneuburg, Austria.</title>
        <authorList>
            <person name="Wagner M."/>
        </authorList>
    </citation>
    <scope>NUCLEOTIDE SEQUENCE [LARGE SCALE GENOMIC DNA]</scope>
    <source>
        <strain evidence="3 4">Nm 57</strain>
    </source>
</reference>
<comment type="caution">
    <text evidence="3">The sequence shown here is derived from an EMBL/GenBank/DDBJ whole genome shotgun (WGS) entry which is preliminary data.</text>
</comment>
<dbReference type="InterPro" id="IPR037021">
    <property type="entry name" value="RnfH_sf"/>
</dbReference>
<dbReference type="PANTHER" id="PTHR37483:SF1">
    <property type="entry name" value="UPF0125 PROTEIN RATB"/>
    <property type="match status" value="1"/>
</dbReference>
<dbReference type="SUPFAM" id="SSF54285">
    <property type="entry name" value="MoaD/ThiS"/>
    <property type="match status" value="1"/>
</dbReference>
<dbReference type="PANTHER" id="PTHR37483">
    <property type="entry name" value="UPF0125 PROTEIN RATB"/>
    <property type="match status" value="1"/>
</dbReference>
<dbReference type="InterPro" id="IPR016155">
    <property type="entry name" value="Mopterin_synth/thiamin_S_b"/>
</dbReference>
<protein>
    <recommendedName>
        <fullName evidence="2">UPF0125 protein C8R14_11643</fullName>
    </recommendedName>
</protein>
<dbReference type="NCBIfam" id="NF002490">
    <property type="entry name" value="PRK01777.1"/>
    <property type="match status" value="1"/>
</dbReference>
<dbReference type="Proteomes" id="UP000247780">
    <property type="component" value="Unassembled WGS sequence"/>
</dbReference>
<dbReference type="InterPro" id="IPR005346">
    <property type="entry name" value="RnfH"/>
</dbReference>
<evidence type="ECO:0000256" key="2">
    <source>
        <dbReference type="HAMAP-Rule" id="MF_00460"/>
    </source>
</evidence>
<dbReference type="HAMAP" id="MF_00460">
    <property type="entry name" value="UPF0125_RnfH"/>
    <property type="match status" value="1"/>
</dbReference>
<dbReference type="RefSeq" id="WP_011633698.1">
    <property type="nucleotide sequence ID" value="NZ_FMTW01000003.1"/>
</dbReference>
<comment type="similarity">
    <text evidence="1 2">Belongs to the UPF0125 (RnfH) family.</text>
</comment>
<dbReference type="Gene3D" id="3.10.20.280">
    <property type="entry name" value="RnfH-like"/>
    <property type="match status" value="1"/>
</dbReference>
<dbReference type="Pfam" id="PF03658">
    <property type="entry name" value="Ub-RnfH"/>
    <property type="match status" value="1"/>
</dbReference>
<proteinExistence type="inferred from homology"/>
<organism evidence="3 4">
    <name type="scientific">Nitrosomonas eutropha</name>
    <dbReference type="NCBI Taxonomy" id="916"/>
    <lineage>
        <taxon>Bacteria</taxon>
        <taxon>Pseudomonadati</taxon>
        <taxon>Pseudomonadota</taxon>
        <taxon>Betaproteobacteria</taxon>
        <taxon>Nitrosomonadales</taxon>
        <taxon>Nitrosomonadaceae</taxon>
        <taxon>Nitrosomonas</taxon>
    </lineage>
</organism>
<evidence type="ECO:0000313" key="4">
    <source>
        <dbReference type="Proteomes" id="UP000247780"/>
    </source>
</evidence>
<evidence type="ECO:0000313" key="3">
    <source>
        <dbReference type="EMBL" id="PXV80561.1"/>
    </source>
</evidence>
<sequence>MDPVFRKDFIIIEIVAALTERHFIKRLQVPKGTLINQAIKLAEMKEFYPEIDCSTLKIGIYGKVACSETVLQQNDRIEIYRPLISDPKEKRKLKIKSEYNKIRRS</sequence>
<dbReference type="EMBL" id="QICQ01000016">
    <property type="protein sequence ID" value="PXV80561.1"/>
    <property type="molecule type" value="Genomic_DNA"/>
</dbReference>